<organism evidence="2">
    <name type="scientific">Oikopleura dioica</name>
    <name type="common">Tunicate</name>
    <dbReference type="NCBI Taxonomy" id="34765"/>
    <lineage>
        <taxon>Eukaryota</taxon>
        <taxon>Metazoa</taxon>
        <taxon>Chordata</taxon>
        <taxon>Tunicata</taxon>
        <taxon>Appendicularia</taxon>
        <taxon>Copelata</taxon>
        <taxon>Oikopleuridae</taxon>
        <taxon>Oikopleura</taxon>
    </lineage>
</organism>
<name>E4YMZ2_OIKDI</name>
<evidence type="ECO:0000259" key="1">
    <source>
        <dbReference type="PROSITE" id="PS50011"/>
    </source>
</evidence>
<dbReference type="Proteomes" id="UP000011014">
    <property type="component" value="Unassembled WGS sequence"/>
</dbReference>
<dbReference type="AlphaFoldDB" id="E4YMZ2"/>
<accession>E4YMZ2</accession>
<sequence>MALSKECVEQWQEKFTKKLKRTTSRNALDRLLLSVDRVDFDNLEGAGWTKVKFENGRGLVAFKNDQTEFEVTLLQKNLISDRNVIEEFKDKWIPKSKLEEETGKWEDYNSQSIINEGGEAIVFKESIENVKVAVRVQAFDSALYTPECSDDQLFYDVHVPSDYEDHKQIPNHDNVIKNLANIEIFSKDDKKDCLGWITIMERCDENLRELLRPKKQQRILTLDERKKIAKGVRNGILYLYDIGIEHRDVKPENILLKDGVPKLIDYGVVIVMKENISYRKMGYVRRGSKYQFGNNLASGTAAFSRCSQICPEHGENNHSIFVFILSEWYTAWNLLFNPVKAQKDKQIILDQLKVKKNSLFTN</sequence>
<dbReference type="SUPFAM" id="SSF56112">
    <property type="entry name" value="Protein kinase-like (PK-like)"/>
    <property type="match status" value="1"/>
</dbReference>
<feature type="domain" description="Protein kinase" evidence="1">
    <location>
        <begin position="108"/>
        <end position="362"/>
    </location>
</feature>
<dbReference type="GO" id="GO:0005634">
    <property type="term" value="C:nucleus"/>
    <property type="evidence" value="ECO:0007669"/>
    <property type="project" value="TreeGrafter"/>
</dbReference>
<dbReference type="GO" id="GO:0044773">
    <property type="term" value="P:mitotic DNA damage checkpoint signaling"/>
    <property type="evidence" value="ECO:0007669"/>
    <property type="project" value="TreeGrafter"/>
</dbReference>
<evidence type="ECO:0000313" key="2">
    <source>
        <dbReference type="EMBL" id="CBY36851.1"/>
    </source>
</evidence>
<reference evidence="2" key="1">
    <citation type="journal article" date="2010" name="Science">
        <title>Plasticity of animal genome architecture unmasked by rapid evolution of a pelagic tunicate.</title>
        <authorList>
            <person name="Denoeud F."/>
            <person name="Henriet S."/>
            <person name="Mungpakdee S."/>
            <person name="Aury J.M."/>
            <person name="Da Silva C."/>
            <person name="Brinkmann H."/>
            <person name="Mikhaleva J."/>
            <person name="Olsen L.C."/>
            <person name="Jubin C."/>
            <person name="Canestro C."/>
            <person name="Bouquet J.M."/>
            <person name="Danks G."/>
            <person name="Poulain J."/>
            <person name="Campsteijn C."/>
            <person name="Adamski M."/>
            <person name="Cross I."/>
            <person name="Yadetie F."/>
            <person name="Muffato M."/>
            <person name="Louis A."/>
            <person name="Butcher S."/>
            <person name="Tsagkogeorga G."/>
            <person name="Konrad A."/>
            <person name="Singh S."/>
            <person name="Jensen M.F."/>
            <person name="Cong E.H."/>
            <person name="Eikeseth-Otteraa H."/>
            <person name="Noel B."/>
            <person name="Anthouard V."/>
            <person name="Porcel B.M."/>
            <person name="Kachouri-Lafond R."/>
            <person name="Nishino A."/>
            <person name="Ugolini M."/>
            <person name="Chourrout P."/>
            <person name="Nishida H."/>
            <person name="Aasland R."/>
            <person name="Huzurbazar S."/>
            <person name="Westhof E."/>
            <person name="Delsuc F."/>
            <person name="Lehrach H."/>
            <person name="Reinhardt R."/>
            <person name="Weissenbach J."/>
            <person name="Roy S.W."/>
            <person name="Artiguenave F."/>
            <person name="Postlethwait J.H."/>
            <person name="Manak J.R."/>
            <person name="Thompson E.M."/>
            <person name="Jaillon O."/>
            <person name="Du Pasquier L."/>
            <person name="Boudinot P."/>
            <person name="Liberles D.A."/>
            <person name="Volff J.N."/>
            <person name="Philippe H."/>
            <person name="Lenhard B."/>
            <person name="Roest Crollius H."/>
            <person name="Wincker P."/>
            <person name="Chourrout D."/>
        </authorList>
    </citation>
    <scope>NUCLEOTIDE SEQUENCE [LARGE SCALE GENOMIC DNA]</scope>
</reference>
<dbReference type="InterPro" id="IPR008271">
    <property type="entry name" value="Ser/Thr_kinase_AS"/>
</dbReference>
<dbReference type="GO" id="GO:0005524">
    <property type="term" value="F:ATP binding"/>
    <property type="evidence" value="ECO:0007669"/>
    <property type="project" value="InterPro"/>
</dbReference>
<dbReference type="PANTHER" id="PTHR44167">
    <property type="entry name" value="OVARIAN-SPECIFIC SERINE/THREONINE-PROTEIN KINASE LOK-RELATED"/>
    <property type="match status" value="1"/>
</dbReference>
<dbReference type="GO" id="GO:0004674">
    <property type="term" value="F:protein serine/threonine kinase activity"/>
    <property type="evidence" value="ECO:0007669"/>
    <property type="project" value="TreeGrafter"/>
</dbReference>
<gene>
    <name evidence="2" type="ORF">GSOID_T00029891001</name>
</gene>
<dbReference type="InterPro" id="IPR011009">
    <property type="entry name" value="Kinase-like_dom_sf"/>
</dbReference>
<dbReference type="SMART" id="SM00220">
    <property type="entry name" value="S_TKc"/>
    <property type="match status" value="1"/>
</dbReference>
<dbReference type="InterPro" id="IPR000719">
    <property type="entry name" value="Prot_kinase_dom"/>
</dbReference>
<dbReference type="GO" id="GO:0005737">
    <property type="term" value="C:cytoplasm"/>
    <property type="evidence" value="ECO:0007669"/>
    <property type="project" value="TreeGrafter"/>
</dbReference>
<dbReference type="PROSITE" id="PS50011">
    <property type="entry name" value="PROTEIN_KINASE_DOM"/>
    <property type="match status" value="1"/>
</dbReference>
<dbReference type="Gene3D" id="1.10.510.10">
    <property type="entry name" value="Transferase(Phosphotransferase) domain 1"/>
    <property type="match status" value="1"/>
</dbReference>
<proteinExistence type="predicted"/>
<dbReference type="Pfam" id="PF00069">
    <property type="entry name" value="Pkinase"/>
    <property type="match status" value="1"/>
</dbReference>
<dbReference type="PANTHER" id="PTHR44167:SF24">
    <property type="entry name" value="SERINE_THREONINE-PROTEIN KINASE CHK2"/>
    <property type="match status" value="1"/>
</dbReference>
<protein>
    <recommendedName>
        <fullName evidence="1">Protein kinase domain-containing protein</fullName>
    </recommendedName>
</protein>
<dbReference type="EMBL" id="FN654852">
    <property type="protein sequence ID" value="CBY36851.1"/>
    <property type="molecule type" value="Genomic_DNA"/>
</dbReference>
<dbReference type="PROSITE" id="PS00108">
    <property type="entry name" value="PROTEIN_KINASE_ST"/>
    <property type="match status" value="1"/>
</dbReference>